<accession>A0A1F7X6I3</accession>
<evidence type="ECO:0000256" key="2">
    <source>
        <dbReference type="ARBA" id="ARBA00022475"/>
    </source>
</evidence>
<gene>
    <name evidence="9" type="ORF">A2Z22_05310</name>
</gene>
<evidence type="ECO:0000256" key="1">
    <source>
        <dbReference type="ARBA" id="ARBA00004651"/>
    </source>
</evidence>
<comment type="subcellular location">
    <subcellularLocation>
        <location evidence="1">Cell membrane</location>
        <topology evidence="1">Multi-pass membrane protein</topology>
    </subcellularLocation>
</comment>
<keyword evidence="3" id="KW-0645">Protease</keyword>
<dbReference type="Proteomes" id="UP000177053">
    <property type="component" value="Unassembled WGS sequence"/>
</dbReference>
<feature type="transmembrane region" description="Helical" evidence="8">
    <location>
        <begin position="40"/>
        <end position="61"/>
    </location>
</feature>
<evidence type="ECO:0000256" key="3">
    <source>
        <dbReference type="ARBA" id="ARBA00022670"/>
    </source>
</evidence>
<keyword evidence="4 8" id="KW-0812">Transmembrane</keyword>
<comment type="caution">
    <text evidence="9">The sequence shown here is derived from an EMBL/GenBank/DDBJ whole genome shotgun (WGS) entry which is preliminary data.</text>
</comment>
<keyword evidence="7 8" id="KW-0472">Membrane</keyword>
<evidence type="ECO:0000256" key="6">
    <source>
        <dbReference type="ARBA" id="ARBA00022989"/>
    </source>
</evidence>
<keyword evidence="6 8" id="KW-1133">Transmembrane helix</keyword>
<proteinExistence type="predicted"/>
<keyword evidence="5" id="KW-0378">Hydrolase</keyword>
<dbReference type="GO" id="GO:0006508">
    <property type="term" value="P:proteolysis"/>
    <property type="evidence" value="ECO:0007669"/>
    <property type="project" value="UniProtKB-KW"/>
</dbReference>
<evidence type="ECO:0000256" key="8">
    <source>
        <dbReference type="SAM" id="Phobius"/>
    </source>
</evidence>
<feature type="transmembrane region" description="Helical" evidence="8">
    <location>
        <begin position="12"/>
        <end position="34"/>
    </location>
</feature>
<dbReference type="InterPro" id="IPR026392">
    <property type="entry name" value="Exo/Archaeosortase_dom"/>
</dbReference>
<evidence type="ECO:0000256" key="5">
    <source>
        <dbReference type="ARBA" id="ARBA00022801"/>
    </source>
</evidence>
<dbReference type="EMBL" id="MGFS01000032">
    <property type="protein sequence ID" value="OGM10696.1"/>
    <property type="molecule type" value="Genomic_DNA"/>
</dbReference>
<evidence type="ECO:0000313" key="10">
    <source>
        <dbReference type="Proteomes" id="UP000177053"/>
    </source>
</evidence>
<sequence length="314" mass="35884">MLRLTESQRPFLRGILLFSVLFIFVSGITGSWVVSTRLLYDFYFFIYGNLGKMVLISLIIFGLLIRSKLKELENLPKLKSNIAYIVLSFLFIPVFFLLGNNLLQYKSFTANILLSLLTHGVLILIPALLILGIFGVSFLAAFSKRFWKELSICLGISIAYEIAIFQVWKLWPVFSGGVLHAVRFLLSPTSNVKFIEPRILVINNFAVSIEQACSGLDSLFIFSTLYLLIAILDFKEFNKAKLIGMFIPSAIGLYMVNIFRVYILIIIGAYVSADLSLKLFHTYLGMVLFIIFFALFWKFSYKWMTRSTKLKVKT</sequence>
<protein>
    <recommendedName>
        <fullName evidence="11">Exosortase/archaeosortase family protein</fullName>
    </recommendedName>
</protein>
<feature type="transmembrane region" description="Helical" evidence="8">
    <location>
        <begin position="218"/>
        <end position="234"/>
    </location>
</feature>
<reference evidence="9 10" key="1">
    <citation type="journal article" date="2016" name="Nat. Commun.">
        <title>Thousands of microbial genomes shed light on interconnected biogeochemical processes in an aquifer system.</title>
        <authorList>
            <person name="Anantharaman K."/>
            <person name="Brown C.T."/>
            <person name="Hug L.A."/>
            <person name="Sharon I."/>
            <person name="Castelle C.J."/>
            <person name="Probst A.J."/>
            <person name="Thomas B.C."/>
            <person name="Singh A."/>
            <person name="Wilkins M.J."/>
            <person name="Karaoz U."/>
            <person name="Brodie E.L."/>
            <person name="Williams K.H."/>
            <person name="Hubbard S.S."/>
            <person name="Banfield J.F."/>
        </authorList>
    </citation>
    <scope>NUCLEOTIDE SEQUENCE [LARGE SCALE GENOMIC DNA]</scope>
</reference>
<dbReference type="GO" id="GO:0005886">
    <property type="term" value="C:plasma membrane"/>
    <property type="evidence" value="ECO:0007669"/>
    <property type="project" value="UniProtKB-SubCell"/>
</dbReference>
<evidence type="ECO:0008006" key="11">
    <source>
        <dbReference type="Google" id="ProtNLM"/>
    </source>
</evidence>
<organism evidence="9 10">
    <name type="scientific">Candidatus Woesebacteria bacterium RBG_16_34_12</name>
    <dbReference type="NCBI Taxonomy" id="1802480"/>
    <lineage>
        <taxon>Bacteria</taxon>
        <taxon>Candidatus Woeseibacteriota</taxon>
    </lineage>
</organism>
<keyword evidence="2" id="KW-1003">Cell membrane</keyword>
<dbReference type="AlphaFoldDB" id="A0A1F7X6I3"/>
<feature type="transmembrane region" description="Helical" evidence="8">
    <location>
        <begin position="82"/>
        <end position="103"/>
    </location>
</feature>
<feature type="transmembrane region" description="Helical" evidence="8">
    <location>
        <begin position="283"/>
        <end position="301"/>
    </location>
</feature>
<dbReference type="NCBIfam" id="TIGR04178">
    <property type="entry name" value="exo_archaeo"/>
    <property type="match status" value="1"/>
</dbReference>
<dbReference type="Pfam" id="PF09721">
    <property type="entry name" value="Exosortase_EpsH"/>
    <property type="match status" value="1"/>
</dbReference>
<dbReference type="GO" id="GO:0008233">
    <property type="term" value="F:peptidase activity"/>
    <property type="evidence" value="ECO:0007669"/>
    <property type="project" value="UniProtKB-KW"/>
</dbReference>
<feature type="transmembrane region" description="Helical" evidence="8">
    <location>
        <begin position="123"/>
        <end position="143"/>
    </location>
</feature>
<evidence type="ECO:0000313" key="9">
    <source>
        <dbReference type="EMBL" id="OGM10696.1"/>
    </source>
</evidence>
<name>A0A1F7X6I3_9BACT</name>
<evidence type="ECO:0000256" key="4">
    <source>
        <dbReference type="ARBA" id="ARBA00022692"/>
    </source>
</evidence>
<evidence type="ECO:0000256" key="7">
    <source>
        <dbReference type="ARBA" id="ARBA00023136"/>
    </source>
</evidence>
<dbReference type="InterPro" id="IPR019127">
    <property type="entry name" value="Exosortase"/>
</dbReference>
<feature type="transmembrane region" description="Helical" evidence="8">
    <location>
        <begin position="246"/>
        <end position="271"/>
    </location>
</feature>
<feature type="transmembrane region" description="Helical" evidence="8">
    <location>
        <begin position="150"/>
        <end position="168"/>
    </location>
</feature>